<feature type="transmembrane region" description="Helical" evidence="1">
    <location>
        <begin position="388"/>
        <end position="405"/>
    </location>
</feature>
<dbReference type="AlphaFoldDB" id="A0A2N0VI11"/>
<feature type="transmembrane region" description="Helical" evidence="1">
    <location>
        <begin position="243"/>
        <end position="262"/>
    </location>
</feature>
<evidence type="ECO:0000313" key="3">
    <source>
        <dbReference type="Proteomes" id="UP000233398"/>
    </source>
</evidence>
<organism evidence="2 3">
    <name type="scientific">Rhodohalobacter barkolensis</name>
    <dbReference type="NCBI Taxonomy" id="2053187"/>
    <lineage>
        <taxon>Bacteria</taxon>
        <taxon>Pseudomonadati</taxon>
        <taxon>Balneolota</taxon>
        <taxon>Balneolia</taxon>
        <taxon>Balneolales</taxon>
        <taxon>Balneolaceae</taxon>
        <taxon>Rhodohalobacter</taxon>
    </lineage>
</organism>
<feature type="transmembrane region" description="Helical" evidence="1">
    <location>
        <begin position="29"/>
        <end position="48"/>
    </location>
</feature>
<dbReference type="EMBL" id="PISP01000002">
    <property type="protein sequence ID" value="PKD43835.1"/>
    <property type="molecule type" value="Genomic_DNA"/>
</dbReference>
<reference evidence="2 3" key="1">
    <citation type="submission" date="2017-11" db="EMBL/GenBank/DDBJ databases">
        <title>Rhodohalobacter 15182 sp. nov., isolated from a salt lake.</title>
        <authorList>
            <person name="Han S."/>
        </authorList>
    </citation>
    <scope>NUCLEOTIDE SEQUENCE [LARGE SCALE GENOMIC DNA]</scope>
    <source>
        <strain evidence="2 3">15182</strain>
    </source>
</reference>
<evidence type="ECO:0000256" key="1">
    <source>
        <dbReference type="SAM" id="Phobius"/>
    </source>
</evidence>
<feature type="transmembrane region" description="Helical" evidence="1">
    <location>
        <begin position="189"/>
        <end position="207"/>
    </location>
</feature>
<feature type="transmembrane region" description="Helical" evidence="1">
    <location>
        <begin position="113"/>
        <end position="134"/>
    </location>
</feature>
<comment type="caution">
    <text evidence="2">The sequence shown here is derived from an EMBL/GenBank/DDBJ whole genome shotgun (WGS) entry which is preliminary data.</text>
</comment>
<protein>
    <recommendedName>
        <fullName evidence="4">YfhO family protein</fullName>
    </recommendedName>
</protein>
<dbReference type="Proteomes" id="UP000233398">
    <property type="component" value="Unassembled WGS sequence"/>
</dbReference>
<evidence type="ECO:0000313" key="2">
    <source>
        <dbReference type="EMBL" id="PKD43835.1"/>
    </source>
</evidence>
<dbReference type="PANTHER" id="PTHR38454">
    <property type="entry name" value="INTEGRAL MEMBRANE PROTEIN-RELATED"/>
    <property type="match status" value="1"/>
</dbReference>
<feature type="transmembrane region" description="Helical" evidence="1">
    <location>
        <begin position="323"/>
        <end position="341"/>
    </location>
</feature>
<keyword evidence="1" id="KW-0812">Transmembrane</keyword>
<sequence length="829" mass="93542">MASKKSKNREKKVQKPDFWESLSDRKKHLYCLGFLFILPVVLFYSTVIGGQQYMGNDVIQWRAGAESLIEHQEQYDEPAHWATNMFSGMPATTISHPPQISNLDNTLLKFLQFIYPAAEMWILLGGAYLMFILLGVRPLSAVFGAIIIGLTTYLPIIIGAGHNAKFLAYIYIPWLYNGYFLLTRSKVNPWLAMFLFAWALTLHLRAYHPQVTYFFLFPLGTLFIYDLVKAIQSKEFKPFAIHTGWLVGAAVVAVLISIQLYWSTLEYSSFSMRGGSELAGNEGLARDYAFAWSQGWGELLTLIIPGAYGGSELYWGPKSFTSGPHYFGALSLLFLVVGILKSTHKLKWVFLGPGIATLLFSLGENFGALNNVMFAYFPLFDKFRVPEMWLMISVFCFSVPAVFGLDWMLDKIREKKNSTQWKKPLYIASGVGLIAVLIGFQFLSFEKPGERQNIAEQIASQNEVPVDDPRVSQAVDRYLQNEMIPQREELARGDTLRFALFFFAGVGILFAVGMQKLSLSVGGMLFCVLLAADFIRVDQRYMSEGSLVSQDLDREQVLDRMEREIDRVLKDGVVNDEGWKYRVLPMLDNPFNNATPAYFYPSLGGYSGAKLGYYQDLIDEALFSGVNGVNKGVLNMLNVKYLSAQGAFNIPGFEPVYQGGDGVVMENQDVLPKAWFVDRVERSEGQTDVLNQISEDFNPSDVAFTVENIGDYPSDADRSVSVSTYNANEIELQISAEESGFLVLSEIWYPKGWVTTLNREPIDMIRTNYVLRGFEIPSGEHTLTMKMEPVWYETGKWLSRIGTVMLFLILAIGLIQFKKEKGGEISRQD</sequence>
<dbReference type="InterPro" id="IPR018580">
    <property type="entry name" value="Uncharacterised_YfhO"/>
</dbReference>
<keyword evidence="1" id="KW-0472">Membrane</keyword>
<keyword evidence="1" id="KW-1133">Transmembrane helix</keyword>
<feature type="transmembrane region" description="Helical" evidence="1">
    <location>
        <begin position="425"/>
        <end position="443"/>
    </location>
</feature>
<name>A0A2N0VI11_9BACT</name>
<proteinExistence type="predicted"/>
<feature type="transmembrane region" description="Helical" evidence="1">
    <location>
        <begin position="797"/>
        <end position="817"/>
    </location>
</feature>
<feature type="transmembrane region" description="Helical" evidence="1">
    <location>
        <begin position="348"/>
        <end position="368"/>
    </location>
</feature>
<accession>A0A2N0VI11</accession>
<dbReference type="RefSeq" id="WP_101073374.1">
    <property type="nucleotide sequence ID" value="NZ_PISP01000002.1"/>
</dbReference>
<feature type="transmembrane region" description="Helical" evidence="1">
    <location>
        <begin position="213"/>
        <end position="231"/>
    </location>
</feature>
<gene>
    <name evidence="2" type="ORF">CWD77_09775</name>
</gene>
<keyword evidence="3" id="KW-1185">Reference proteome</keyword>
<dbReference type="PANTHER" id="PTHR38454:SF1">
    <property type="entry name" value="INTEGRAL MEMBRANE PROTEIN"/>
    <property type="match status" value="1"/>
</dbReference>
<feature type="transmembrane region" description="Helical" evidence="1">
    <location>
        <begin position="166"/>
        <end position="182"/>
    </location>
</feature>
<feature type="transmembrane region" description="Helical" evidence="1">
    <location>
        <begin position="141"/>
        <end position="160"/>
    </location>
</feature>
<dbReference type="OrthoDB" id="9772884at2"/>
<evidence type="ECO:0008006" key="4">
    <source>
        <dbReference type="Google" id="ProtNLM"/>
    </source>
</evidence>
<feature type="transmembrane region" description="Helical" evidence="1">
    <location>
        <begin position="519"/>
        <end position="537"/>
    </location>
</feature>